<dbReference type="CDD" id="cd00082">
    <property type="entry name" value="HisKA"/>
    <property type="match status" value="1"/>
</dbReference>
<comment type="caution">
    <text evidence="14">The sequence shown here is derived from an EMBL/GenBank/DDBJ whole genome shotgun (WGS) entry which is preliminary data.</text>
</comment>
<dbReference type="InterPro" id="IPR003661">
    <property type="entry name" value="HisK_dim/P_dom"/>
</dbReference>
<dbReference type="PROSITE" id="PS50109">
    <property type="entry name" value="HIS_KIN"/>
    <property type="match status" value="1"/>
</dbReference>
<dbReference type="Pfam" id="PF02518">
    <property type="entry name" value="HATPase_c"/>
    <property type="match status" value="1"/>
</dbReference>
<feature type="transmembrane region" description="Helical" evidence="11">
    <location>
        <begin position="166"/>
        <end position="189"/>
    </location>
</feature>
<dbReference type="Proteomes" id="UP000051181">
    <property type="component" value="Unassembled WGS sequence"/>
</dbReference>
<evidence type="ECO:0000256" key="10">
    <source>
        <dbReference type="ARBA" id="ARBA00023136"/>
    </source>
</evidence>
<dbReference type="EC" id="2.7.13.3" evidence="3"/>
<dbReference type="Pfam" id="PF00512">
    <property type="entry name" value="HisKA"/>
    <property type="match status" value="1"/>
</dbReference>
<keyword evidence="8 11" id="KW-1133">Transmembrane helix</keyword>
<keyword evidence="4" id="KW-0597">Phosphoprotein</keyword>
<dbReference type="Gene3D" id="1.10.287.130">
    <property type="match status" value="1"/>
</dbReference>
<dbReference type="PROSITE" id="PS50885">
    <property type="entry name" value="HAMP"/>
    <property type="match status" value="1"/>
</dbReference>
<evidence type="ECO:0000256" key="8">
    <source>
        <dbReference type="ARBA" id="ARBA00022989"/>
    </source>
</evidence>
<name>A0A0R1F3D7_9LACO</name>
<evidence type="ECO:0000256" key="9">
    <source>
        <dbReference type="ARBA" id="ARBA00023012"/>
    </source>
</evidence>
<dbReference type="PATRIC" id="fig|913848.6.peg.2158"/>
<dbReference type="PANTHER" id="PTHR45436">
    <property type="entry name" value="SENSOR HISTIDINE KINASE YKOH"/>
    <property type="match status" value="1"/>
</dbReference>
<dbReference type="Gene3D" id="3.30.565.10">
    <property type="entry name" value="Histidine kinase-like ATPase, C-terminal domain"/>
    <property type="match status" value="1"/>
</dbReference>
<dbReference type="AlphaFoldDB" id="A0A0R1F3D7"/>
<evidence type="ECO:0000256" key="7">
    <source>
        <dbReference type="ARBA" id="ARBA00022777"/>
    </source>
</evidence>
<keyword evidence="7 14" id="KW-0418">Kinase</keyword>
<proteinExistence type="predicted"/>
<evidence type="ECO:0000256" key="3">
    <source>
        <dbReference type="ARBA" id="ARBA00012438"/>
    </source>
</evidence>
<dbReference type="EMBL" id="AZCN01000067">
    <property type="protein sequence ID" value="KRK14771.1"/>
    <property type="molecule type" value="Genomic_DNA"/>
</dbReference>
<dbReference type="PANTHER" id="PTHR45436:SF5">
    <property type="entry name" value="SENSOR HISTIDINE KINASE TRCS"/>
    <property type="match status" value="1"/>
</dbReference>
<dbReference type="PRINTS" id="PR00344">
    <property type="entry name" value="BCTRLSENSOR"/>
</dbReference>
<dbReference type="InterPro" id="IPR050428">
    <property type="entry name" value="TCS_sensor_his_kinase"/>
</dbReference>
<dbReference type="eggNOG" id="COG2205">
    <property type="taxonomic scope" value="Bacteria"/>
</dbReference>
<comment type="catalytic activity">
    <reaction evidence="1">
        <text>ATP + protein L-histidine = ADP + protein N-phospho-L-histidine.</text>
        <dbReference type="EC" id="2.7.13.3"/>
    </reaction>
</comment>
<dbReference type="SMART" id="SM00387">
    <property type="entry name" value="HATPase_c"/>
    <property type="match status" value="1"/>
</dbReference>
<accession>A0A0R1F3D7</accession>
<dbReference type="InterPro" id="IPR003660">
    <property type="entry name" value="HAMP_dom"/>
</dbReference>
<evidence type="ECO:0000256" key="4">
    <source>
        <dbReference type="ARBA" id="ARBA00022553"/>
    </source>
</evidence>
<keyword evidence="5" id="KW-0808">Transferase</keyword>
<evidence type="ECO:0000256" key="1">
    <source>
        <dbReference type="ARBA" id="ARBA00000085"/>
    </source>
</evidence>
<evidence type="ECO:0000259" key="13">
    <source>
        <dbReference type="PROSITE" id="PS50885"/>
    </source>
</evidence>
<comment type="subcellular location">
    <subcellularLocation>
        <location evidence="2">Membrane</location>
    </subcellularLocation>
</comment>
<evidence type="ECO:0000256" key="6">
    <source>
        <dbReference type="ARBA" id="ARBA00022692"/>
    </source>
</evidence>
<keyword evidence="9" id="KW-0902">Two-component regulatory system</keyword>
<dbReference type="InterPro" id="IPR005467">
    <property type="entry name" value="His_kinase_dom"/>
</dbReference>
<evidence type="ECO:0000256" key="11">
    <source>
        <dbReference type="SAM" id="Phobius"/>
    </source>
</evidence>
<feature type="domain" description="HAMP" evidence="13">
    <location>
        <begin position="194"/>
        <end position="250"/>
    </location>
</feature>
<dbReference type="FunFam" id="3.30.565.10:FF:000006">
    <property type="entry name" value="Sensor histidine kinase WalK"/>
    <property type="match status" value="1"/>
</dbReference>
<dbReference type="InterPro" id="IPR036097">
    <property type="entry name" value="HisK_dim/P_sf"/>
</dbReference>
<feature type="domain" description="Histidine kinase" evidence="12">
    <location>
        <begin position="258"/>
        <end position="470"/>
    </location>
</feature>
<keyword evidence="10 11" id="KW-0472">Membrane</keyword>
<dbReference type="InterPro" id="IPR036890">
    <property type="entry name" value="HATPase_C_sf"/>
</dbReference>
<dbReference type="InterPro" id="IPR003594">
    <property type="entry name" value="HATPase_dom"/>
</dbReference>
<dbReference type="CDD" id="cd00075">
    <property type="entry name" value="HATPase"/>
    <property type="match status" value="1"/>
</dbReference>
<keyword evidence="6 11" id="KW-0812">Transmembrane</keyword>
<dbReference type="GO" id="GO:0005886">
    <property type="term" value="C:plasma membrane"/>
    <property type="evidence" value="ECO:0007669"/>
    <property type="project" value="TreeGrafter"/>
</dbReference>
<dbReference type="SMART" id="SM00388">
    <property type="entry name" value="HisKA"/>
    <property type="match status" value="1"/>
</dbReference>
<reference evidence="14 15" key="1">
    <citation type="journal article" date="2015" name="Genome Announc.">
        <title>Expanding the biotechnology potential of lactobacilli through comparative genomics of 213 strains and associated genera.</title>
        <authorList>
            <person name="Sun Z."/>
            <person name="Harris H.M."/>
            <person name="McCann A."/>
            <person name="Guo C."/>
            <person name="Argimon S."/>
            <person name="Zhang W."/>
            <person name="Yang X."/>
            <person name="Jeffery I.B."/>
            <person name="Cooney J.C."/>
            <person name="Kagawa T.F."/>
            <person name="Liu W."/>
            <person name="Song Y."/>
            <person name="Salvetti E."/>
            <person name="Wrobel A."/>
            <person name="Rasinkangas P."/>
            <person name="Parkhill J."/>
            <person name="Rea M.C."/>
            <person name="O'Sullivan O."/>
            <person name="Ritari J."/>
            <person name="Douillard F.P."/>
            <person name="Paul Ross R."/>
            <person name="Yang R."/>
            <person name="Briner A.E."/>
            <person name="Felis G.E."/>
            <person name="de Vos W.M."/>
            <person name="Barrangou R."/>
            <person name="Klaenhammer T.R."/>
            <person name="Caufield P.W."/>
            <person name="Cui Y."/>
            <person name="Zhang H."/>
            <person name="O'Toole P.W."/>
        </authorList>
    </citation>
    <scope>NUCLEOTIDE SEQUENCE [LARGE SCALE GENOMIC DNA]</scope>
    <source>
        <strain evidence="14 15">DSM 20001</strain>
    </source>
</reference>
<evidence type="ECO:0000313" key="14">
    <source>
        <dbReference type="EMBL" id="KRK14771.1"/>
    </source>
</evidence>
<evidence type="ECO:0000256" key="2">
    <source>
        <dbReference type="ARBA" id="ARBA00004370"/>
    </source>
</evidence>
<feature type="transmembrane region" description="Helical" evidence="11">
    <location>
        <begin position="21"/>
        <end position="47"/>
    </location>
</feature>
<sequence>MITIMRKKQNNTNTSAAQITKAYAIILILITLLMSGSIITVVGYRLVTNKREEAQSLMRILKQSLVGDQPDWVRWRGETTLDTSNTFVKVKVDPPTRTQAVFYSPRTKGFLNENYHAWPLFKDVQYRSKQGVYYHIIDYDHASEGPNKKPEIKYEIWLSLNNMVHIFKTILETISLITIFSFLIGLWFISKLARRLNQPLVDLTKATHEINKAENITYHESLPISGNPQEVHELSIEFNRLLSSLNQQILREHQFVSDASHELRTPLAGVRGHISLIRRHGQAHPDIVPTSLDYIDSESLRMQHLIESLLQLSRMDHAELTLEYFNLSDLLAKICARYQQQIPQQLCLKILPTTIVYANCDSVEQIITALLDNAHKYSPTAATITLEVTTDPNDIAVKVFDEGNGISDQDKPHIFDRFYRADQSRSQKITGSGLGLAIAARLVDLNHGKIAVQDNVPHGSCFVVILKKTKP</sequence>
<gene>
    <name evidence="14" type="ORF">FD22_GL002112</name>
</gene>
<evidence type="ECO:0000256" key="5">
    <source>
        <dbReference type="ARBA" id="ARBA00022679"/>
    </source>
</evidence>
<dbReference type="SUPFAM" id="SSF55874">
    <property type="entry name" value="ATPase domain of HSP90 chaperone/DNA topoisomerase II/histidine kinase"/>
    <property type="match status" value="1"/>
</dbReference>
<dbReference type="GO" id="GO:0000155">
    <property type="term" value="F:phosphorelay sensor kinase activity"/>
    <property type="evidence" value="ECO:0007669"/>
    <property type="project" value="InterPro"/>
</dbReference>
<evidence type="ECO:0000313" key="15">
    <source>
        <dbReference type="Proteomes" id="UP000051181"/>
    </source>
</evidence>
<dbReference type="Gene3D" id="6.10.340.10">
    <property type="match status" value="1"/>
</dbReference>
<dbReference type="FunFam" id="1.10.287.130:FF:000001">
    <property type="entry name" value="Two-component sensor histidine kinase"/>
    <property type="match status" value="1"/>
</dbReference>
<protein>
    <recommendedName>
        <fullName evidence="3">histidine kinase</fullName>
        <ecNumber evidence="3">2.7.13.3</ecNumber>
    </recommendedName>
</protein>
<organism evidence="14 15">
    <name type="scientific">Loigolactobacillus coryniformis subsp. coryniformis KCTC 3167 = DSM 20001</name>
    <dbReference type="NCBI Taxonomy" id="913848"/>
    <lineage>
        <taxon>Bacteria</taxon>
        <taxon>Bacillati</taxon>
        <taxon>Bacillota</taxon>
        <taxon>Bacilli</taxon>
        <taxon>Lactobacillales</taxon>
        <taxon>Lactobacillaceae</taxon>
        <taxon>Loigolactobacillus</taxon>
    </lineage>
</organism>
<dbReference type="InterPro" id="IPR004358">
    <property type="entry name" value="Sig_transdc_His_kin-like_C"/>
</dbReference>
<dbReference type="SUPFAM" id="SSF47384">
    <property type="entry name" value="Homodimeric domain of signal transducing histidine kinase"/>
    <property type="match status" value="1"/>
</dbReference>
<evidence type="ECO:0000259" key="12">
    <source>
        <dbReference type="PROSITE" id="PS50109"/>
    </source>
</evidence>